<feature type="binding site" evidence="8">
    <location>
        <position position="25"/>
    </location>
    <ligand>
        <name>Mg(2+)</name>
        <dbReference type="ChEBI" id="CHEBI:18420"/>
    </ligand>
</feature>
<dbReference type="GO" id="GO:0008967">
    <property type="term" value="F:phosphoglycolate phosphatase activity"/>
    <property type="evidence" value="ECO:0007669"/>
    <property type="project" value="TreeGrafter"/>
</dbReference>
<dbReference type="InterPro" id="IPR006357">
    <property type="entry name" value="HAD-SF_hydro_IIA"/>
</dbReference>
<comment type="cofactor">
    <cofactor evidence="8">
        <name>Mg(2+)</name>
        <dbReference type="ChEBI" id="CHEBI:18420"/>
    </cofactor>
    <text evidence="8">Divalent metal ions. Mg(2+) is the most effective.</text>
</comment>
<dbReference type="EC" id="3.1.3.41" evidence="3 5"/>
<evidence type="ECO:0000256" key="7">
    <source>
        <dbReference type="PIRSR" id="PIRSR000915-2"/>
    </source>
</evidence>
<gene>
    <name evidence="9" type="ORF">I313_04827</name>
</gene>
<dbReference type="NCBIfam" id="TIGR01460">
    <property type="entry name" value="HAD-SF-IIA"/>
    <property type="match status" value="1"/>
</dbReference>
<evidence type="ECO:0000256" key="1">
    <source>
        <dbReference type="ARBA" id="ARBA00022801"/>
    </source>
</evidence>
<evidence type="ECO:0000256" key="4">
    <source>
        <dbReference type="ARBA" id="ARBA00069197"/>
    </source>
</evidence>
<protein>
    <recommendedName>
        <fullName evidence="4 5">4-nitrophenylphosphatase</fullName>
        <shortName evidence="5">PNPPase</shortName>
        <ecNumber evidence="3 5">3.1.3.41</ecNumber>
    </recommendedName>
</protein>
<reference evidence="9 10" key="1">
    <citation type="submission" date="2015-01" db="EMBL/GenBank/DDBJ databases">
        <title>The Genome Sequence of Cryptococcus gattii Ram5.</title>
        <authorList>
            <consortium name="The Broad Institute Genomics Platform"/>
            <person name="Cuomo C."/>
            <person name="Litvintseva A."/>
            <person name="Chen Y."/>
            <person name="Heitman J."/>
            <person name="Sun S."/>
            <person name="Springer D."/>
            <person name="Dromer F."/>
            <person name="Young S."/>
            <person name="Zeng Q."/>
            <person name="Gargeya S."/>
            <person name="Abouelleil A."/>
            <person name="Alvarado L."/>
            <person name="Chapman S.B."/>
            <person name="Gainer-Dewar J."/>
            <person name="Goldberg J."/>
            <person name="Griggs A."/>
            <person name="Gujja S."/>
            <person name="Hansen M."/>
            <person name="Howarth C."/>
            <person name="Imamovic A."/>
            <person name="Larimer J."/>
            <person name="Murphy C."/>
            <person name="Naylor J."/>
            <person name="Pearson M."/>
            <person name="Priest M."/>
            <person name="Roberts A."/>
            <person name="Saif S."/>
            <person name="Shea T."/>
            <person name="Sykes S."/>
            <person name="Wortman J."/>
            <person name="Nusbaum C."/>
            <person name="Birren B."/>
        </authorList>
    </citation>
    <scope>NUCLEOTIDE SEQUENCE [LARGE SCALE GENOMIC DNA]</scope>
    <source>
        <strain evidence="9 10">Ram5</strain>
    </source>
</reference>
<dbReference type="InterPro" id="IPR023214">
    <property type="entry name" value="HAD_sf"/>
</dbReference>
<comment type="catalytic activity">
    <reaction evidence="2 5">
        <text>4-nitrophenyl phosphate + H2O = 4-nitrophenol + phosphate + H(+)</text>
        <dbReference type="Rhea" id="RHEA:21664"/>
        <dbReference type="ChEBI" id="CHEBI:15377"/>
        <dbReference type="ChEBI" id="CHEBI:15378"/>
        <dbReference type="ChEBI" id="CHEBI:43474"/>
        <dbReference type="ChEBI" id="CHEBI:57917"/>
        <dbReference type="ChEBI" id="CHEBI:61146"/>
        <dbReference type="EC" id="3.1.3.41"/>
    </reaction>
</comment>
<dbReference type="Pfam" id="PF13344">
    <property type="entry name" value="Hydrolase_6"/>
    <property type="match status" value="1"/>
</dbReference>
<feature type="binding site" evidence="7">
    <location>
        <position position="239"/>
    </location>
    <ligand>
        <name>substrate</name>
    </ligand>
</feature>
<keyword evidence="8" id="KW-0460">Magnesium</keyword>
<dbReference type="GO" id="GO:0046872">
    <property type="term" value="F:metal ion binding"/>
    <property type="evidence" value="ECO:0007669"/>
    <property type="project" value="UniProtKB-KW"/>
</dbReference>
<sequence>MAPPFLKSQEEYEKLVDSVDTFLLDCDGVLYHGKQVVEGVRTVLDMLRKKGKKIIFVTNNATKSRRKLKETFDHLGLNASLDECFGSAYASAVYISQVLNFPKDKKVYVFGEEGLEEELDQCGIAHCGGSDPVDREFKAPIDFTVFKPDDSIGAVLCGFDSWINYQKLAKAMTYLRNPECKLILTNTDPTFPTHGDVFPGGHFFAFVMPFFQLIGPTGSGSLSIPIVNASKRKPLVIGKPNKMMMDAILAHHKFDSSRALMVGDNLATDIAFGRNSKIRTLLVMGGVTKYEQVFGESPNEVVPDLVMNSFGDLAVLADASEQ</sequence>
<dbReference type="InterPro" id="IPR006349">
    <property type="entry name" value="PGP_euk"/>
</dbReference>
<dbReference type="PIRSF" id="PIRSF000915">
    <property type="entry name" value="PGP-type_phosphatase"/>
    <property type="match status" value="1"/>
</dbReference>
<dbReference type="EMBL" id="KN847907">
    <property type="protein sequence ID" value="KIR39227.1"/>
    <property type="molecule type" value="Genomic_DNA"/>
</dbReference>
<dbReference type="PANTHER" id="PTHR19288:SF46">
    <property type="entry name" value="HALOACID DEHALOGENASE-LIKE HYDROLASE DOMAIN-CONTAINING PROTEIN 2"/>
    <property type="match status" value="1"/>
</dbReference>
<feature type="binding site" evidence="8">
    <location>
        <position position="264"/>
    </location>
    <ligand>
        <name>Mg(2+)</name>
        <dbReference type="ChEBI" id="CHEBI:18420"/>
    </ligand>
</feature>
<evidence type="ECO:0000256" key="8">
    <source>
        <dbReference type="PIRSR" id="PIRSR000915-3"/>
    </source>
</evidence>
<keyword evidence="8" id="KW-0479">Metal-binding</keyword>
<dbReference type="Pfam" id="PF13242">
    <property type="entry name" value="Hydrolase_like"/>
    <property type="match status" value="1"/>
</dbReference>
<dbReference type="PANTHER" id="PTHR19288">
    <property type="entry name" value="4-NITROPHENYLPHOSPHATASE-RELATED"/>
    <property type="match status" value="1"/>
</dbReference>
<feature type="active site" description="Proton donor" evidence="6">
    <location>
        <position position="27"/>
    </location>
</feature>
<evidence type="ECO:0000256" key="6">
    <source>
        <dbReference type="PIRSR" id="PIRSR000915-1"/>
    </source>
</evidence>
<dbReference type="Proteomes" id="UP000053392">
    <property type="component" value="Unassembled WGS sequence"/>
</dbReference>
<feature type="active site" description="Nucleophile" evidence="6">
    <location>
        <position position="25"/>
    </location>
</feature>
<keyword evidence="10" id="KW-1185">Reference proteome</keyword>
<accession>A0A0D0T0P4</accession>
<evidence type="ECO:0000256" key="5">
    <source>
        <dbReference type="PIRNR" id="PIRNR000915"/>
    </source>
</evidence>
<dbReference type="InterPro" id="IPR036412">
    <property type="entry name" value="HAD-like_sf"/>
</dbReference>
<proteinExistence type="predicted"/>
<evidence type="ECO:0000313" key="9">
    <source>
        <dbReference type="EMBL" id="KIR39227.1"/>
    </source>
</evidence>
<evidence type="ECO:0000313" key="10">
    <source>
        <dbReference type="Proteomes" id="UP000053392"/>
    </source>
</evidence>
<dbReference type="GO" id="GO:0005737">
    <property type="term" value="C:cytoplasm"/>
    <property type="evidence" value="ECO:0007669"/>
    <property type="project" value="TreeGrafter"/>
</dbReference>
<name>A0A0D0T0P4_9TREE</name>
<evidence type="ECO:0000256" key="2">
    <source>
        <dbReference type="ARBA" id="ARBA00050247"/>
    </source>
</evidence>
<dbReference type="OrthoDB" id="413953at2759"/>
<dbReference type="Gene3D" id="3.40.50.1000">
    <property type="entry name" value="HAD superfamily/HAD-like"/>
    <property type="match status" value="2"/>
</dbReference>
<keyword evidence="1 5" id="KW-0378">Hydrolase</keyword>
<dbReference type="GO" id="GO:0004035">
    <property type="term" value="F:alkaline phosphatase activity"/>
    <property type="evidence" value="ECO:0007669"/>
    <property type="project" value="TreeGrafter"/>
</dbReference>
<dbReference type="NCBIfam" id="TIGR01452">
    <property type="entry name" value="PGP_euk"/>
    <property type="match status" value="1"/>
</dbReference>
<dbReference type="AlphaFoldDB" id="A0A0D0T0P4"/>
<dbReference type="SUPFAM" id="SSF56784">
    <property type="entry name" value="HAD-like"/>
    <property type="match status" value="1"/>
</dbReference>
<dbReference type="FunFam" id="3.40.50.1000:FF:000039">
    <property type="entry name" value="Phosphoglycolate phosphatase"/>
    <property type="match status" value="1"/>
</dbReference>
<evidence type="ECO:0000256" key="3">
    <source>
        <dbReference type="ARBA" id="ARBA00066659"/>
    </source>
</evidence>
<dbReference type="HOGENOM" id="CLU_043473_0_0_1"/>
<organism evidence="9 10">
    <name type="scientific">Cryptococcus deuterogattii Ram5</name>
    <dbReference type="NCBI Taxonomy" id="1296110"/>
    <lineage>
        <taxon>Eukaryota</taxon>
        <taxon>Fungi</taxon>
        <taxon>Dikarya</taxon>
        <taxon>Basidiomycota</taxon>
        <taxon>Agaricomycotina</taxon>
        <taxon>Tremellomycetes</taxon>
        <taxon>Tremellales</taxon>
        <taxon>Cryptococcaceae</taxon>
        <taxon>Cryptococcus</taxon>
        <taxon>Cryptococcus gattii species complex</taxon>
    </lineage>
</organism>
<feature type="binding site" evidence="8">
    <location>
        <position position="27"/>
    </location>
    <ligand>
        <name>Mg(2+)</name>
        <dbReference type="ChEBI" id="CHEBI:18420"/>
    </ligand>
</feature>